<dbReference type="CDD" id="cd08977">
    <property type="entry name" value="SusD"/>
    <property type="match status" value="1"/>
</dbReference>
<feature type="domain" description="SusD-like N-terminal" evidence="7">
    <location>
        <begin position="31"/>
        <end position="176"/>
    </location>
</feature>
<dbReference type="InterPro" id="IPR011990">
    <property type="entry name" value="TPR-like_helical_dom_sf"/>
</dbReference>
<reference evidence="8 9" key="1">
    <citation type="submission" date="2018-10" db="EMBL/GenBank/DDBJ databases">
        <title>Genomic Encyclopedia of Archaeal and Bacterial Type Strains, Phase II (KMG-II): from individual species to whole genera.</title>
        <authorList>
            <person name="Goeker M."/>
        </authorList>
    </citation>
    <scope>NUCLEOTIDE SEQUENCE [LARGE SCALE GENOMIC DNA]</scope>
    <source>
        <strain evidence="8 9">DSM 18602</strain>
    </source>
</reference>
<keyword evidence="4" id="KW-0472">Membrane</keyword>
<dbReference type="InterPro" id="IPR033985">
    <property type="entry name" value="SusD-like_N"/>
</dbReference>
<dbReference type="AlphaFoldDB" id="A0A495J239"/>
<evidence type="ECO:0000259" key="7">
    <source>
        <dbReference type="Pfam" id="PF14322"/>
    </source>
</evidence>
<evidence type="ECO:0000256" key="5">
    <source>
        <dbReference type="ARBA" id="ARBA00023237"/>
    </source>
</evidence>
<name>A0A495J239_9SPHI</name>
<organism evidence="8 9">
    <name type="scientific">Mucilaginibacter gracilis</name>
    <dbReference type="NCBI Taxonomy" id="423350"/>
    <lineage>
        <taxon>Bacteria</taxon>
        <taxon>Pseudomonadati</taxon>
        <taxon>Bacteroidota</taxon>
        <taxon>Sphingobacteriia</taxon>
        <taxon>Sphingobacteriales</taxon>
        <taxon>Sphingobacteriaceae</taxon>
        <taxon>Mucilaginibacter</taxon>
    </lineage>
</organism>
<dbReference type="GO" id="GO:0009279">
    <property type="term" value="C:cell outer membrane"/>
    <property type="evidence" value="ECO:0007669"/>
    <property type="project" value="UniProtKB-SubCell"/>
</dbReference>
<comment type="subcellular location">
    <subcellularLocation>
        <location evidence="1">Cell outer membrane</location>
    </subcellularLocation>
</comment>
<evidence type="ECO:0000256" key="4">
    <source>
        <dbReference type="ARBA" id="ARBA00023136"/>
    </source>
</evidence>
<dbReference type="OrthoDB" id="621570at2"/>
<evidence type="ECO:0000256" key="1">
    <source>
        <dbReference type="ARBA" id="ARBA00004442"/>
    </source>
</evidence>
<dbReference type="InterPro" id="IPR012944">
    <property type="entry name" value="SusD_RagB_dom"/>
</dbReference>
<evidence type="ECO:0000256" key="3">
    <source>
        <dbReference type="ARBA" id="ARBA00022729"/>
    </source>
</evidence>
<evidence type="ECO:0000256" key="2">
    <source>
        <dbReference type="ARBA" id="ARBA00006275"/>
    </source>
</evidence>
<proteinExistence type="inferred from homology"/>
<accession>A0A495J239</accession>
<dbReference type="Pfam" id="PF07980">
    <property type="entry name" value="SusD_RagB"/>
    <property type="match status" value="1"/>
</dbReference>
<sequence length="416" mass="46965">MSSQFGLGGISTISYHSELLSDNLTLADLTDVGLKQLYTNNLASIDNVSTPYWAALYKSIYEANAAIEGVSNSKKLTSSVKNRILGEAYFDRAFMYYYLVNLYGDVPLALTTDYKLTSVLKRSAAADVYNQIVNDLLQAKDYLDSQYLDFNLKNVTTERVRPNQMAAYALLARVQLQRKNYLAAEEAATKVIENKPTYNIVAPEQVFLKNSDETIWALQPVRAFLNTNQAQIFILPVTGPDFSYPVYLSNSLVNSFESNNDLRKSKWIGSVIVGSQTYYFSYKYKVPAIGTDIFEYDIVLRLAEQYLIRSEARAEQNKISDAQADLNIIRSRAGLANTVANNTSDLKAAILKERRVELFTEWGHRWIDIKRTGTIDQIMTQAAVVKGSTWESFKALFPIPYQEIVKDSQLTQNTGY</sequence>
<dbReference type="SUPFAM" id="SSF48452">
    <property type="entry name" value="TPR-like"/>
    <property type="match status" value="1"/>
</dbReference>
<evidence type="ECO:0000313" key="8">
    <source>
        <dbReference type="EMBL" id="RKR82384.1"/>
    </source>
</evidence>
<dbReference type="EMBL" id="RBKU01000001">
    <property type="protein sequence ID" value="RKR82384.1"/>
    <property type="molecule type" value="Genomic_DNA"/>
</dbReference>
<evidence type="ECO:0000259" key="6">
    <source>
        <dbReference type="Pfam" id="PF07980"/>
    </source>
</evidence>
<feature type="domain" description="RagB/SusD" evidence="6">
    <location>
        <begin position="275"/>
        <end position="416"/>
    </location>
</feature>
<comment type="similarity">
    <text evidence="2">Belongs to the SusD family.</text>
</comment>
<keyword evidence="9" id="KW-1185">Reference proteome</keyword>
<comment type="caution">
    <text evidence="8">The sequence shown here is derived from an EMBL/GenBank/DDBJ whole genome shotgun (WGS) entry which is preliminary data.</text>
</comment>
<keyword evidence="5" id="KW-0998">Cell outer membrane</keyword>
<dbReference type="Pfam" id="PF14322">
    <property type="entry name" value="SusD-like_3"/>
    <property type="match status" value="1"/>
</dbReference>
<protein>
    <submittedName>
        <fullName evidence="8">Putative outer membrane starch-binding protein</fullName>
    </submittedName>
</protein>
<evidence type="ECO:0000313" key="9">
    <source>
        <dbReference type="Proteomes" id="UP000268007"/>
    </source>
</evidence>
<dbReference type="Gene3D" id="1.25.40.390">
    <property type="match status" value="1"/>
</dbReference>
<gene>
    <name evidence="8" type="ORF">BDD43_2561</name>
</gene>
<keyword evidence="3" id="KW-0732">Signal</keyword>
<dbReference type="Proteomes" id="UP000268007">
    <property type="component" value="Unassembled WGS sequence"/>
</dbReference>